<evidence type="ECO:0000313" key="2">
    <source>
        <dbReference type="EMBL" id="EGP44879.1"/>
    </source>
</evidence>
<proteinExistence type="predicted"/>
<evidence type="ECO:0000313" key="3">
    <source>
        <dbReference type="Proteomes" id="UP000004853"/>
    </source>
</evidence>
<reference evidence="2 3" key="1">
    <citation type="submission" date="2011-06" db="EMBL/GenBank/DDBJ databases">
        <authorList>
            <person name="Bador J."/>
            <person name="Amoureux L."/>
            <person name="Neuwirth C."/>
        </authorList>
    </citation>
    <scope>NUCLEOTIDE SEQUENCE [LARGE SCALE GENOMIC DNA]</scope>
    <source>
        <strain evidence="2 3">AXX-A</strain>
    </source>
</reference>
<dbReference type="HOGENOM" id="CLU_2230551_0_0_4"/>
<organism evidence="2 3">
    <name type="scientific">Achromobacter insuavis AXX-A</name>
    <dbReference type="NCBI Taxonomy" id="1003200"/>
    <lineage>
        <taxon>Bacteria</taxon>
        <taxon>Pseudomonadati</taxon>
        <taxon>Pseudomonadota</taxon>
        <taxon>Betaproteobacteria</taxon>
        <taxon>Burkholderiales</taxon>
        <taxon>Alcaligenaceae</taxon>
        <taxon>Achromobacter</taxon>
    </lineage>
</organism>
<comment type="caution">
    <text evidence="2">The sequence shown here is derived from an EMBL/GenBank/DDBJ whole genome shotgun (WGS) entry which is preliminary data.</text>
</comment>
<feature type="compositionally biased region" description="Low complexity" evidence="1">
    <location>
        <begin position="89"/>
        <end position="99"/>
    </location>
</feature>
<evidence type="ECO:0000256" key="1">
    <source>
        <dbReference type="SAM" id="MobiDB-lite"/>
    </source>
</evidence>
<dbReference type="Proteomes" id="UP000004853">
    <property type="component" value="Unassembled WGS sequence"/>
</dbReference>
<sequence length="105" mass="10744">MGGVDALPALDLDPLALFQVLVVLEEVLDAGRVFGRQVFVGLDVAVRGYSFSIGTASSLASPPDSSSISSTPMARQRTTAPIWIGNGVSTSTSAGSPSSDRVCGM</sequence>
<feature type="region of interest" description="Disordered" evidence="1">
    <location>
        <begin position="85"/>
        <end position="105"/>
    </location>
</feature>
<dbReference type="AlphaFoldDB" id="F7T4A0"/>
<accession>F7T4A0</accession>
<protein>
    <submittedName>
        <fullName evidence="2">Uncharacterized protein</fullName>
    </submittedName>
</protein>
<dbReference type="EMBL" id="AFRQ01000070">
    <property type="protein sequence ID" value="EGP44879.1"/>
    <property type="molecule type" value="Genomic_DNA"/>
</dbReference>
<name>F7T4A0_9BURK</name>
<gene>
    <name evidence="2" type="ORF">AXXA_18852</name>
</gene>